<comment type="subcellular location">
    <subcellularLocation>
        <location evidence="1">Membrane</location>
        <topology evidence="1">Single-pass membrane protein</topology>
    </subcellularLocation>
</comment>
<dbReference type="EMBL" id="LCCW01000061">
    <property type="protein sequence ID" value="KKS39614.1"/>
    <property type="molecule type" value="Genomic_DNA"/>
</dbReference>
<comment type="caution">
    <text evidence="7">The sequence shown here is derived from an EMBL/GenBank/DDBJ whole genome shotgun (WGS) entry which is preliminary data.</text>
</comment>
<dbReference type="PANTHER" id="PTHR34478">
    <property type="entry name" value="PROTEIN LEMA"/>
    <property type="match status" value="1"/>
</dbReference>
<evidence type="ECO:0000256" key="5">
    <source>
        <dbReference type="ARBA" id="ARBA00023136"/>
    </source>
</evidence>
<dbReference type="InterPro" id="IPR007156">
    <property type="entry name" value="MamQ_LemA"/>
</dbReference>
<evidence type="ECO:0000256" key="4">
    <source>
        <dbReference type="ARBA" id="ARBA00022989"/>
    </source>
</evidence>
<dbReference type="Gene3D" id="1.20.1440.20">
    <property type="entry name" value="LemA-like domain"/>
    <property type="match status" value="1"/>
</dbReference>
<keyword evidence="3 6" id="KW-0812">Transmembrane</keyword>
<proteinExistence type="inferred from homology"/>
<evidence type="ECO:0000313" key="7">
    <source>
        <dbReference type="EMBL" id="KKS39614.1"/>
    </source>
</evidence>
<evidence type="ECO:0000256" key="6">
    <source>
        <dbReference type="SAM" id="Phobius"/>
    </source>
</evidence>
<reference evidence="7 8" key="1">
    <citation type="journal article" date="2015" name="Nature">
        <title>rRNA introns, odd ribosomes, and small enigmatic genomes across a large radiation of phyla.</title>
        <authorList>
            <person name="Brown C.T."/>
            <person name="Hug L.A."/>
            <person name="Thomas B.C."/>
            <person name="Sharon I."/>
            <person name="Castelle C.J."/>
            <person name="Singh A."/>
            <person name="Wilkins M.J."/>
            <person name="Williams K.H."/>
            <person name="Banfield J.F."/>
        </authorList>
    </citation>
    <scope>NUCLEOTIDE SEQUENCE [LARGE SCALE GENOMIC DNA]</scope>
</reference>
<dbReference type="InterPro" id="IPR023353">
    <property type="entry name" value="LemA-like_dom_sf"/>
</dbReference>
<dbReference type="Pfam" id="PF04011">
    <property type="entry name" value="LemA"/>
    <property type="match status" value="1"/>
</dbReference>
<evidence type="ECO:0000256" key="3">
    <source>
        <dbReference type="ARBA" id="ARBA00022692"/>
    </source>
</evidence>
<dbReference type="SUPFAM" id="SSF140478">
    <property type="entry name" value="LemA-like"/>
    <property type="match status" value="1"/>
</dbReference>
<keyword evidence="4 6" id="KW-1133">Transmembrane helix</keyword>
<keyword evidence="5 6" id="KW-0472">Membrane</keyword>
<evidence type="ECO:0000313" key="8">
    <source>
        <dbReference type="Proteomes" id="UP000034516"/>
    </source>
</evidence>
<dbReference type="PATRIC" id="fig|1618677.3.peg.909"/>
<dbReference type="AlphaFoldDB" id="A0A0G0YSN0"/>
<sequence>MASAFLQNSLVKKRENMTTLYVILAIIVVGILWLIGVYNGLIRLKNRTDEAWSDIDVQLKRRHDLIPNLVETVKGYATHERELFENVTRARAAAMSAKSMEEKGKTENALSETLKSLFAVTENYPQLKASENFAKLQDELSDTENKIQASRRFYNGNVRDFNTKIQTFPNNTVAGMLKFGKYEFFEAETAEKENISVKF</sequence>
<feature type="transmembrane region" description="Helical" evidence="6">
    <location>
        <begin position="20"/>
        <end position="41"/>
    </location>
</feature>
<organism evidence="7 8">
    <name type="scientific">Candidatus Kuenenbacteria bacterium GW2011_GWA2_42_15</name>
    <dbReference type="NCBI Taxonomy" id="1618677"/>
    <lineage>
        <taxon>Bacteria</taxon>
        <taxon>Candidatus Kueneniibacteriota</taxon>
    </lineage>
</organism>
<gene>
    <name evidence="7" type="ORF">UV02_C0061G0002</name>
</gene>
<dbReference type="PANTHER" id="PTHR34478:SF1">
    <property type="entry name" value="PROTEIN LEMA"/>
    <property type="match status" value="1"/>
</dbReference>
<name>A0A0G0YSN0_9BACT</name>
<dbReference type="GO" id="GO:0016020">
    <property type="term" value="C:membrane"/>
    <property type="evidence" value="ECO:0007669"/>
    <property type="project" value="UniProtKB-SubCell"/>
</dbReference>
<evidence type="ECO:0000256" key="2">
    <source>
        <dbReference type="ARBA" id="ARBA00008854"/>
    </source>
</evidence>
<protein>
    <submittedName>
        <fullName evidence="7">LemA-like protein</fullName>
    </submittedName>
</protein>
<comment type="similarity">
    <text evidence="2">Belongs to the LemA family.</text>
</comment>
<evidence type="ECO:0000256" key="1">
    <source>
        <dbReference type="ARBA" id="ARBA00004167"/>
    </source>
</evidence>
<dbReference type="Proteomes" id="UP000034516">
    <property type="component" value="Unassembled WGS sequence"/>
</dbReference>
<accession>A0A0G0YSN0</accession>